<dbReference type="InterPro" id="IPR044929">
    <property type="entry name" value="DNA/RNA_non-sp_Endonuclease_sf"/>
</dbReference>
<sequence>MTNSFFKLFALLLCGLFASCSEQNIPDIPNSGGNEQNTGFATIDQTQVKAKGGSFILRIKTNDEWKITCKDTWCTLTPTSGQGNRSITGRITANTGKERTATIDVTAGTEHVTFNLKQLPGDGSNPDPDPEPDPDPTPDPTPSGYAGRIEIPKLKGGSMNIFHTWTTKENGKETVTYSYEYDCTKKHVRWVAFTFDNYTCQSNVKRSNAWADDPNIPAQYRTTKSDYNPKYTRGHMVGSGDRVYSLAANKQTFYYSNMSPQLQENFNTGGGVWNKVEDQVQDWGQIQNVNDTVYIVKGATIDNESNIIEYYGSGVAVPLYYYIAVLSYKNKQYKGMAFYVKHTDDNKTSTVKPYAMSIRELEQKTNMNFFHNLENSIEDNVEINYNSSDWSWKN</sequence>
<accession>K5CBN0</accession>
<dbReference type="PANTHER" id="PTHR13966:SF5">
    <property type="entry name" value="ENDONUCLEASE G, MITOCHONDRIAL"/>
    <property type="match status" value="1"/>
</dbReference>
<dbReference type="SMART" id="SM00892">
    <property type="entry name" value="Endonuclease_NS"/>
    <property type="match status" value="1"/>
</dbReference>
<evidence type="ECO:0000256" key="3">
    <source>
        <dbReference type="SAM" id="MobiDB-lite"/>
    </source>
</evidence>
<feature type="binding site" evidence="2">
    <location>
        <position position="267"/>
    </location>
    <ligand>
        <name>Mg(2+)</name>
        <dbReference type="ChEBI" id="CHEBI:18420"/>
        <note>catalytic</note>
    </ligand>
</feature>
<reference evidence="7 8" key="1">
    <citation type="submission" date="2012-02" db="EMBL/GenBank/DDBJ databases">
        <title>The Genome Sequence of Bacteroides finegoldii CL09T03C10.</title>
        <authorList>
            <consortium name="The Broad Institute Genome Sequencing Platform"/>
            <person name="Earl A."/>
            <person name="Ward D."/>
            <person name="Feldgarden M."/>
            <person name="Gevers D."/>
            <person name="Zitomersky N.L."/>
            <person name="Coyne M.J."/>
            <person name="Comstock L.E."/>
            <person name="Young S.K."/>
            <person name="Zeng Q."/>
            <person name="Gargeya S."/>
            <person name="Fitzgerald M."/>
            <person name="Haas B."/>
            <person name="Abouelleil A."/>
            <person name="Alvarado L."/>
            <person name="Arachchi H.M."/>
            <person name="Berlin A."/>
            <person name="Chapman S.B."/>
            <person name="Gearin G."/>
            <person name="Goldberg J."/>
            <person name="Griggs A."/>
            <person name="Gujja S."/>
            <person name="Hansen M."/>
            <person name="Heiman D."/>
            <person name="Howarth C."/>
            <person name="Larimer J."/>
            <person name="Lui A."/>
            <person name="MacDonald P.J.P."/>
            <person name="McCowen C."/>
            <person name="Montmayeur A."/>
            <person name="Murphy C."/>
            <person name="Neiman D."/>
            <person name="Pearson M."/>
            <person name="Priest M."/>
            <person name="Roberts A."/>
            <person name="Saif S."/>
            <person name="Shea T."/>
            <person name="Sisk P."/>
            <person name="Stolte C."/>
            <person name="Sykes S."/>
            <person name="Wortman J."/>
            <person name="Nusbaum C."/>
            <person name="Birren B."/>
        </authorList>
    </citation>
    <scope>NUCLEOTIDE SEQUENCE [LARGE SCALE GENOMIC DNA]</scope>
    <source>
        <strain evidence="7 8">CL09T03C10</strain>
    </source>
</reference>
<dbReference type="EMBL" id="AGXW01000009">
    <property type="protein sequence ID" value="EKJ90444.1"/>
    <property type="molecule type" value="Genomic_DNA"/>
</dbReference>
<dbReference type="InterPro" id="IPR013783">
    <property type="entry name" value="Ig-like_fold"/>
</dbReference>
<evidence type="ECO:0000256" key="1">
    <source>
        <dbReference type="PIRSR" id="PIRSR640255-1"/>
    </source>
</evidence>
<feature type="chain" id="PRO_5003881998" description="DNA/RNA non-specific endonuclease domain-containing protein" evidence="4">
    <location>
        <begin position="24"/>
        <end position="394"/>
    </location>
</feature>
<dbReference type="GO" id="GO:0016787">
    <property type="term" value="F:hydrolase activity"/>
    <property type="evidence" value="ECO:0007669"/>
    <property type="project" value="InterPro"/>
</dbReference>
<dbReference type="SMART" id="SM00477">
    <property type="entry name" value="NUC"/>
    <property type="match status" value="1"/>
</dbReference>
<dbReference type="PANTHER" id="PTHR13966">
    <property type="entry name" value="ENDONUCLEASE RELATED"/>
    <property type="match status" value="1"/>
</dbReference>
<evidence type="ECO:0008006" key="9">
    <source>
        <dbReference type="Google" id="ProtNLM"/>
    </source>
</evidence>
<dbReference type="InterPro" id="IPR040255">
    <property type="entry name" value="Non-specific_endonuclease"/>
</dbReference>
<dbReference type="InterPro" id="IPR001604">
    <property type="entry name" value="Endo_G_ENPP1-like_dom"/>
</dbReference>
<feature type="active site" description="Proton acceptor" evidence="1">
    <location>
        <position position="235"/>
    </location>
</feature>
<dbReference type="Gene3D" id="2.60.40.10">
    <property type="entry name" value="Immunoglobulins"/>
    <property type="match status" value="1"/>
</dbReference>
<dbReference type="Pfam" id="PF01223">
    <property type="entry name" value="Endonuclease_NS"/>
    <property type="match status" value="1"/>
</dbReference>
<feature type="region of interest" description="Disordered" evidence="3">
    <location>
        <begin position="116"/>
        <end position="147"/>
    </location>
</feature>
<dbReference type="GO" id="GO:0046872">
    <property type="term" value="F:metal ion binding"/>
    <property type="evidence" value="ECO:0007669"/>
    <property type="project" value="UniProtKB-KW"/>
</dbReference>
<feature type="domain" description="DNA/RNA non-specific endonuclease/pyrophosphatase/phosphodiesterase" evidence="6">
    <location>
        <begin position="173"/>
        <end position="376"/>
    </location>
</feature>
<proteinExistence type="predicted"/>
<evidence type="ECO:0000259" key="5">
    <source>
        <dbReference type="SMART" id="SM00477"/>
    </source>
</evidence>
<dbReference type="CDD" id="cd14948">
    <property type="entry name" value="BACON"/>
    <property type="match status" value="1"/>
</dbReference>
<dbReference type="InterPro" id="IPR024361">
    <property type="entry name" value="BACON"/>
</dbReference>
<organism evidence="7 8">
    <name type="scientific">Bacteroides finegoldii CL09T03C10</name>
    <dbReference type="NCBI Taxonomy" id="997888"/>
    <lineage>
        <taxon>Bacteria</taxon>
        <taxon>Pseudomonadati</taxon>
        <taxon>Bacteroidota</taxon>
        <taxon>Bacteroidia</taxon>
        <taxon>Bacteroidales</taxon>
        <taxon>Bacteroidaceae</taxon>
        <taxon>Bacteroides</taxon>
    </lineage>
</organism>
<dbReference type="InterPro" id="IPR044925">
    <property type="entry name" value="His-Me_finger_sf"/>
</dbReference>
<dbReference type="GO" id="GO:0003676">
    <property type="term" value="F:nucleic acid binding"/>
    <property type="evidence" value="ECO:0007669"/>
    <property type="project" value="InterPro"/>
</dbReference>
<dbReference type="PROSITE" id="PS51257">
    <property type="entry name" value="PROKAR_LIPOPROTEIN"/>
    <property type="match status" value="1"/>
</dbReference>
<dbReference type="Pfam" id="PF13004">
    <property type="entry name" value="BACON"/>
    <property type="match status" value="1"/>
</dbReference>
<evidence type="ECO:0000256" key="2">
    <source>
        <dbReference type="PIRSR" id="PIRSR640255-2"/>
    </source>
</evidence>
<feature type="signal peptide" evidence="4">
    <location>
        <begin position="1"/>
        <end position="23"/>
    </location>
</feature>
<dbReference type="Gene3D" id="3.40.570.10">
    <property type="entry name" value="Extracellular Endonuclease, subunit A"/>
    <property type="match status" value="1"/>
</dbReference>
<dbReference type="OrthoDB" id="9811262at2"/>
<evidence type="ECO:0000313" key="7">
    <source>
        <dbReference type="EMBL" id="EKJ90444.1"/>
    </source>
</evidence>
<dbReference type="HOGENOM" id="CLU_055174_2_1_10"/>
<name>K5CBN0_9BACE</name>
<dbReference type="Proteomes" id="UP000007995">
    <property type="component" value="Unassembled WGS sequence"/>
</dbReference>
<evidence type="ECO:0000259" key="6">
    <source>
        <dbReference type="SMART" id="SM00892"/>
    </source>
</evidence>
<comment type="caution">
    <text evidence="7">The sequence shown here is derived from an EMBL/GenBank/DDBJ whole genome shotgun (WGS) entry which is preliminary data.</text>
</comment>
<evidence type="ECO:0000256" key="4">
    <source>
        <dbReference type="SAM" id="SignalP"/>
    </source>
</evidence>
<dbReference type="SUPFAM" id="SSF54060">
    <property type="entry name" value="His-Me finger endonucleases"/>
    <property type="match status" value="1"/>
</dbReference>
<feature type="domain" description="ENPP1-3/EXOG-like endonuclease/phosphodiesterase" evidence="5">
    <location>
        <begin position="174"/>
        <end position="376"/>
    </location>
</feature>
<gene>
    <name evidence="7" type="ORF">HMPREF1057_02479</name>
</gene>
<dbReference type="GO" id="GO:0004519">
    <property type="term" value="F:endonuclease activity"/>
    <property type="evidence" value="ECO:0007669"/>
    <property type="project" value="TreeGrafter"/>
</dbReference>
<dbReference type="InterPro" id="IPR020821">
    <property type="entry name" value="ENPP1-3/EXOG-like_nuc-like"/>
</dbReference>
<evidence type="ECO:0000313" key="8">
    <source>
        <dbReference type="Proteomes" id="UP000007995"/>
    </source>
</evidence>
<keyword evidence="4" id="KW-0732">Signal</keyword>
<dbReference type="AlphaFoldDB" id="K5CBN0"/>
<keyword evidence="2" id="KW-0479">Metal-binding</keyword>
<dbReference type="RefSeq" id="WP_007763615.1">
    <property type="nucleotide sequence ID" value="NZ_AKBZ01000007.1"/>
</dbReference>
<protein>
    <recommendedName>
        <fullName evidence="9">DNA/RNA non-specific endonuclease domain-containing protein</fullName>
    </recommendedName>
</protein>